<protein>
    <submittedName>
        <fullName evidence="1">Uncharacterized protein</fullName>
    </submittedName>
</protein>
<reference evidence="1 2" key="1">
    <citation type="submission" date="2021-06" db="EMBL/GenBank/DDBJ databases">
        <title>Caerostris extrusa draft genome.</title>
        <authorList>
            <person name="Kono N."/>
            <person name="Arakawa K."/>
        </authorList>
    </citation>
    <scope>NUCLEOTIDE SEQUENCE [LARGE SCALE GENOMIC DNA]</scope>
</reference>
<comment type="caution">
    <text evidence="1">The sequence shown here is derived from an EMBL/GenBank/DDBJ whole genome shotgun (WGS) entry which is preliminary data.</text>
</comment>
<name>A0AAV4UXR6_CAEEX</name>
<dbReference type="Proteomes" id="UP001054945">
    <property type="component" value="Unassembled WGS sequence"/>
</dbReference>
<organism evidence="1 2">
    <name type="scientific">Caerostris extrusa</name>
    <name type="common">Bark spider</name>
    <name type="synonym">Caerostris bankana</name>
    <dbReference type="NCBI Taxonomy" id="172846"/>
    <lineage>
        <taxon>Eukaryota</taxon>
        <taxon>Metazoa</taxon>
        <taxon>Ecdysozoa</taxon>
        <taxon>Arthropoda</taxon>
        <taxon>Chelicerata</taxon>
        <taxon>Arachnida</taxon>
        <taxon>Araneae</taxon>
        <taxon>Araneomorphae</taxon>
        <taxon>Entelegynae</taxon>
        <taxon>Araneoidea</taxon>
        <taxon>Araneidae</taxon>
        <taxon>Caerostris</taxon>
    </lineage>
</organism>
<accession>A0AAV4UXR6</accession>
<dbReference type="AlphaFoldDB" id="A0AAV4UXR6"/>
<sequence length="111" mass="13005">MPQFLATKHVTKSPDWWIFDSISLEAWRVVILLAAKRVPQSLKILFISLMGYSCPLGIKSWSFKSPFSLVGIKFLGQCKNEELLLHFCLCWEMVWHDMEWIADLWVLISFL</sequence>
<dbReference type="EMBL" id="BPLR01013641">
    <property type="protein sequence ID" value="GIY62607.1"/>
    <property type="molecule type" value="Genomic_DNA"/>
</dbReference>
<evidence type="ECO:0000313" key="1">
    <source>
        <dbReference type="EMBL" id="GIY62607.1"/>
    </source>
</evidence>
<proteinExistence type="predicted"/>
<evidence type="ECO:0000313" key="2">
    <source>
        <dbReference type="Proteomes" id="UP001054945"/>
    </source>
</evidence>
<keyword evidence="2" id="KW-1185">Reference proteome</keyword>
<feature type="non-terminal residue" evidence="1">
    <location>
        <position position="111"/>
    </location>
</feature>
<gene>
    <name evidence="1" type="ORF">CEXT_345711</name>
</gene>